<keyword evidence="3" id="KW-1185">Reference proteome</keyword>
<protein>
    <submittedName>
        <fullName evidence="4">Uncharacterized protein LOC107421691</fullName>
    </submittedName>
</protein>
<evidence type="ECO:0000313" key="4">
    <source>
        <dbReference type="RefSeq" id="XP_015886460.1"/>
    </source>
</evidence>
<feature type="region of interest" description="Disordered" evidence="1">
    <location>
        <begin position="108"/>
        <end position="129"/>
    </location>
</feature>
<dbReference type="KEGG" id="zju:107421691"/>
<sequence length="129" mass="14100">MSFSKIILMATTTATIMLILSTSTASARTLNDGDGGGETKKIEDMSLIPAPEVERGMKGYWNKWKLAVEGFHFPHLHFPHIPNISFSIPISIPFPPFHIHDLHLDQPSSLATSAQPPAPSAQPPAYILN</sequence>
<dbReference type="GeneID" id="107421691"/>
<accession>A0A6P4AE00</accession>
<evidence type="ECO:0000256" key="2">
    <source>
        <dbReference type="SAM" id="SignalP"/>
    </source>
</evidence>
<gene>
    <name evidence="4" type="primary">LOC107421691</name>
</gene>
<keyword evidence="2" id="KW-0732">Signal</keyword>
<feature type="signal peptide" evidence="2">
    <location>
        <begin position="1"/>
        <end position="27"/>
    </location>
</feature>
<feature type="chain" id="PRO_5027924676" evidence="2">
    <location>
        <begin position="28"/>
        <end position="129"/>
    </location>
</feature>
<reference evidence="4" key="1">
    <citation type="submission" date="2025-08" db="UniProtKB">
        <authorList>
            <consortium name="RefSeq"/>
        </authorList>
    </citation>
    <scope>IDENTIFICATION</scope>
    <source>
        <tissue evidence="4">Seedling</tissue>
    </source>
</reference>
<evidence type="ECO:0000256" key="1">
    <source>
        <dbReference type="SAM" id="MobiDB-lite"/>
    </source>
</evidence>
<proteinExistence type="predicted"/>
<dbReference type="Proteomes" id="UP001652623">
    <property type="component" value="Chromosome 5"/>
</dbReference>
<organism evidence="3 4">
    <name type="scientific">Ziziphus jujuba</name>
    <name type="common">Chinese jujube</name>
    <name type="synonym">Ziziphus sativa</name>
    <dbReference type="NCBI Taxonomy" id="326968"/>
    <lineage>
        <taxon>Eukaryota</taxon>
        <taxon>Viridiplantae</taxon>
        <taxon>Streptophyta</taxon>
        <taxon>Embryophyta</taxon>
        <taxon>Tracheophyta</taxon>
        <taxon>Spermatophyta</taxon>
        <taxon>Magnoliopsida</taxon>
        <taxon>eudicotyledons</taxon>
        <taxon>Gunneridae</taxon>
        <taxon>Pentapetalae</taxon>
        <taxon>rosids</taxon>
        <taxon>fabids</taxon>
        <taxon>Rosales</taxon>
        <taxon>Rhamnaceae</taxon>
        <taxon>Paliureae</taxon>
        <taxon>Ziziphus</taxon>
    </lineage>
</organism>
<name>A0A6P4AE00_ZIZJJ</name>
<dbReference type="InParanoid" id="A0A6P4AE00"/>
<dbReference type="AlphaFoldDB" id="A0A6P4AE00"/>
<dbReference type="RefSeq" id="XP_015886460.1">
    <property type="nucleotide sequence ID" value="XM_016030974.4"/>
</dbReference>
<evidence type="ECO:0000313" key="3">
    <source>
        <dbReference type="Proteomes" id="UP001652623"/>
    </source>
</evidence>